<protein>
    <submittedName>
        <fullName evidence="2">Uncharacterized protein</fullName>
    </submittedName>
</protein>
<feature type="compositionally biased region" description="Basic residues" evidence="1">
    <location>
        <begin position="55"/>
        <end position="73"/>
    </location>
</feature>
<evidence type="ECO:0000313" key="3">
    <source>
        <dbReference type="Proteomes" id="UP000008383"/>
    </source>
</evidence>
<dbReference type="Proteomes" id="UP000008383">
    <property type="component" value="Unassembled WGS sequence"/>
</dbReference>
<feature type="region of interest" description="Disordered" evidence="1">
    <location>
        <begin position="187"/>
        <end position="206"/>
    </location>
</feature>
<evidence type="ECO:0000256" key="1">
    <source>
        <dbReference type="SAM" id="MobiDB-lite"/>
    </source>
</evidence>
<feature type="non-terminal residue" evidence="2">
    <location>
        <position position="313"/>
    </location>
</feature>
<gene>
    <name evidence="2" type="ORF">TRV_07301</name>
</gene>
<keyword evidence="3" id="KW-1185">Reference proteome</keyword>
<feature type="region of interest" description="Disordered" evidence="1">
    <location>
        <begin position="117"/>
        <end position="148"/>
    </location>
</feature>
<sequence length="313" mass="35504">MEEKGGGRGWMSGGLFAAALQKNFSMFLMAETRRLFAVELPGRRRLACLPGFRSSNKKKKKKRRRRRKKRRATRMFEDEGRPLEEKKKRPAKAARESGLFGPVVLLVCSCRRFCDAESSGSFPPWLSHKPSVGSSRKDGEEKASIERLKKRTGKSQSIIIFYEEEKWIGGWVGRLVRRSGAGDQARDLTFPERRLRDDDAPEPGDRPRLQQAAIFLRAEQQAEMPASFRCNELTSYTNGKFCVASPDLRLIDAGSMQSGGRLARLRLPLCARVTSVHSPDTRRIMHWRLVDPINSVHSPLLVFLPRYGNLTSS</sequence>
<proteinExistence type="predicted"/>
<evidence type="ECO:0000313" key="2">
    <source>
        <dbReference type="EMBL" id="EFE38036.1"/>
    </source>
</evidence>
<accession>D4DJD5</accession>
<feature type="compositionally biased region" description="Basic and acidic residues" evidence="1">
    <location>
        <begin position="74"/>
        <end position="87"/>
    </location>
</feature>
<feature type="compositionally biased region" description="Basic and acidic residues" evidence="1">
    <location>
        <begin position="135"/>
        <end position="147"/>
    </location>
</feature>
<feature type="region of interest" description="Disordered" evidence="1">
    <location>
        <begin position="50"/>
        <end position="92"/>
    </location>
</feature>
<dbReference type="HOGENOM" id="CLU_890159_0_0_1"/>
<organism evidence="2 3">
    <name type="scientific">Trichophyton verrucosum (strain HKI 0517)</name>
    <dbReference type="NCBI Taxonomy" id="663202"/>
    <lineage>
        <taxon>Eukaryota</taxon>
        <taxon>Fungi</taxon>
        <taxon>Dikarya</taxon>
        <taxon>Ascomycota</taxon>
        <taxon>Pezizomycotina</taxon>
        <taxon>Eurotiomycetes</taxon>
        <taxon>Eurotiomycetidae</taxon>
        <taxon>Onygenales</taxon>
        <taxon>Arthrodermataceae</taxon>
        <taxon>Trichophyton</taxon>
    </lineage>
</organism>
<dbReference type="RefSeq" id="XP_003018681.1">
    <property type="nucleotide sequence ID" value="XM_003018635.1"/>
</dbReference>
<reference evidence="3" key="1">
    <citation type="journal article" date="2011" name="Genome Biol.">
        <title>Comparative and functional genomics provide insights into the pathogenicity of dermatophytic fungi.</title>
        <authorList>
            <person name="Burmester A."/>
            <person name="Shelest E."/>
            <person name="Gloeckner G."/>
            <person name="Heddergott C."/>
            <person name="Schindler S."/>
            <person name="Staib P."/>
            <person name="Heidel A."/>
            <person name="Felder M."/>
            <person name="Petzold A."/>
            <person name="Szafranski K."/>
            <person name="Feuermann M."/>
            <person name="Pedruzzi I."/>
            <person name="Priebe S."/>
            <person name="Groth M."/>
            <person name="Winkler R."/>
            <person name="Li W."/>
            <person name="Kniemeyer O."/>
            <person name="Schroeckh V."/>
            <person name="Hertweck C."/>
            <person name="Hube B."/>
            <person name="White T.C."/>
            <person name="Platzer M."/>
            <person name="Guthke R."/>
            <person name="Heitman J."/>
            <person name="Woestemeyer J."/>
            <person name="Zipfel P.F."/>
            <person name="Monod M."/>
            <person name="Brakhage A.A."/>
        </authorList>
    </citation>
    <scope>NUCLEOTIDE SEQUENCE [LARGE SCALE GENOMIC DNA]</scope>
    <source>
        <strain evidence="3">HKI 0517</strain>
    </source>
</reference>
<dbReference type="KEGG" id="tve:TRV_07301"/>
<name>D4DJD5_TRIVH</name>
<comment type="caution">
    <text evidence="2">The sequence shown here is derived from an EMBL/GenBank/DDBJ whole genome shotgun (WGS) entry which is preliminary data.</text>
</comment>
<dbReference type="AlphaFoldDB" id="D4DJD5"/>
<dbReference type="GeneID" id="9580836"/>
<dbReference type="EMBL" id="ACYE01000435">
    <property type="protein sequence ID" value="EFE38036.1"/>
    <property type="molecule type" value="Genomic_DNA"/>
</dbReference>